<dbReference type="EMBL" id="BMXA01000004">
    <property type="protein sequence ID" value="GHA14073.1"/>
    <property type="molecule type" value="Genomic_DNA"/>
</dbReference>
<dbReference type="InterPro" id="IPR007440">
    <property type="entry name" value="Chorismate--pyruvate_lyase"/>
</dbReference>
<reference evidence="4" key="2">
    <citation type="submission" date="2020-09" db="EMBL/GenBank/DDBJ databases">
        <authorList>
            <person name="Sun Q."/>
            <person name="Kim S."/>
        </authorList>
    </citation>
    <scope>NUCLEOTIDE SEQUENCE</scope>
    <source>
        <strain evidence="4">KCTC 12711</strain>
    </source>
</reference>
<proteinExistence type="predicted"/>
<dbReference type="RefSeq" id="WP_189401695.1">
    <property type="nucleotide sequence ID" value="NZ_BMXA01000004.1"/>
</dbReference>
<evidence type="ECO:0000256" key="3">
    <source>
        <dbReference type="ARBA" id="ARBA00023239"/>
    </source>
</evidence>
<accession>A0A918VMY9</accession>
<name>A0A918VMY9_9GAMM</name>
<dbReference type="Proteomes" id="UP000614811">
    <property type="component" value="Unassembled WGS sequence"/>
</dbReference>
<sequence length="175" mass="19683">MDPLYQTLARHTRWRQDTAITQPSAPAALKSLLVDRGSLTAALVAISSGTFEVHVLRQFLATPYVHEQIKMRRPLALIAGVREVELHIFGEPVVFARSIMPLAVAKNGQGGLGKLGQTPLGHLLFKNGRIRVSKRQFAEIDIANHQYHARRTPYDYQQTQILVSEFFLPKILSYL</sequence>
<evidence type="ECO:0008006" key="6">
    <source>
        <dbReference type="Google" id="ProtNLM"/>
    </source>
</evidence>
<dbReference type="PANTHER" id="PTHR38683:SF1">
    <property type="entry name" value="CHORISMATE PYRUVATE-LYASE"/>
    <property type="match status" value="1"/>
</dbReference>
<dbReference type="Gene3D" id="3.40.1410.10">
    <property type="entry name" value="Chorismate lyase-like"/>
    <property type="match status" value="1"/>
</dbReference>
<protein>
    <recommendedName>
        <fullName evidence="6">Chorismate lyase</fullName>
    </recommendedName>
</protein>
<evidence type="ECO:0000256" key="2">
    <source>
        <dbReference type="ARBA" id="ARBA00022688"/>
    </source>
</evidence>
<keyword evidence="5" id="KW-1185">Reference proteome</keyword>
<evidence type="ECO:0000313" key="5">
    <source>
        <dbReference type="Proteomes" id="UP000614811"/>
    </source>
</evidence>
<keyword evidence="1" id="KW-0963">Cytoplasm</keyword>
<comment type="caution">
    <text evidence="4">The sequence shown here is derived from an EMBL/GenBank/DDBJ whole genome shotgun (WGS) entry which is preliminary data.</text>
</comment>
<keyword evidence="3" id="KW-0456">Lyase</keyword>
<gene>
    <name evidence="4" type="ORF">GCM10008090_24820</name>
</gene>
<dbReference type="GO" id="GO:0006744">
    <property type="term" value="P:ubiquinone biosynthetic process"/>
    <property type="evidence" value="ECO:0007669"/>
    <property type="project" value="UniProtKB-KW"/>
</dbReference>
<dbReference type="PANTHER" id="PTHR38683">
    <property type="entry name" value="CHORISMATE PYRUVATE-LYASE"/>
    <property type="match status" value="1"/>
</dbReference>
<evidence type="ECO:0000256" key="1">
    <source>
        <dbReference type="ARBA" id="ARBA00022490"/>
    </source>
</evidence>
<evidence type="ECO:0000313" key="4">
    <source>
        <dbReference type="EMBL" id="GHA14073.1"/>
    </source>
</evidence>
<dbReference type="Pfam" id="PF04345">
    <property type="entry name" value="Chor_lyase"/>
    <property type="match status" value="1"/>
</dbReference>
<dbReference type="GO" id="GO:0008813">
    <property type="term" value="F:chorismate lyase activity"/>
    <property type="evidence" value="ECO:0007669"/>
    <property type="project" value="InterPro"/>
</dbReference>
<dbReference type="SUPFAM" id="SSF64288">
    <property type="entry name" value="Chorismate lyase-like"/>
    <property type="match status" value="1"/>
</dbReference>
<dbReference type="AlphaFoldDB" id="A0A918VMY9"/>
<keyword evidence="2" id="KW-0831">Ubiquinone biosynthesis</keyword>
<organism evidence="4 5">
    <name type="scientific">Arenicella chitinivorans</name>
    <dbReference type="NCBI Taxonomy" id="1329800"/>
    <lineage>
        <taxon>Bacteria</taxon>
        <taxon>Pseudomonadati</taxon>
        <taxon>Pseudomonadota</taxon>
        <taxon>Gammaproteobacteria</taxon>
        <taxon>Arenicellales</taxon>
        <taxon>Arenicellaceae</taxon>
        <taxon>Arenicella</taxon>
    </lineage>
</organism>
<reference evidence="4" key="1">
    <citation type="journal article" date="2014" name="Int. J. Syst. Evol. Microbiol.">
        <title>Complete genome sequence of Corynebacterium casei LMG S-19264T (=DSM 44701T), isolated from a smear-ripened cheese.</title>
        <authorList>
            <consortium name="US DOE Joint Genome Institute (JGI-PGF)"/>
            <person name="Walter F."/>
            <person name="Albersmeier A."/>
            <person name="Kalinowski J."/>
            <person name="Ruckert C."/>
        </authorList>
    </citation>
    <scope>NUCLEOTIDE SEQUENCE</scope>
    <source>
        <strain evidence="4">KCTC 12711</strain>
    </source>
</reference>
<dbReference type="GO" id="GO:0005829">
    <property type="term" value="C:cytosol"/>
    <property type="evidence" value="ECO:0007669"/>
    <property type="project" value="TreeGrafter"/>
</dbReference>
<dbReference type="InterPro" id="IPR028978">
    <property type="entry name" value="Chorismate_lyase_/UTRA_dom_sf"/>
</dbReference>